<feature type="compositionally biased region" description="Polar residues" evidence="6">
    <location>
        <begin position="86"/>
        <end position="98"/>
    </location>
</feature>
<accession>A0A2P7Z378</accession>
<keyword evidence="3" id="KW-0645">Protease</keyword>
<dbReference type="GO" id="GO:0006508">
    <property type="term" value="P:proteolysis"/>
    <property type="evidence" value="ECO:0007669"/>
    <property type="project" value="UniProtKB-KW"/>
</dbReference>
<feature type="compositionally biased region" description="Polar residues" evidence="6">
    <location>
        <begin position="439"/>
        <end position="460"/>
    </location>
</feature>
<feature type="domain" description="Ubiquitin-like protease family profile" evidence="7">
    <location>
        <begin position="285"/>
        <end position="556"/>
    </location>
</feature>
<evidence type="ECO:0000256" key="4">
    <source>
        <dbReference type="ARBA" id="ARBA00022786"/>
    </source>
</evidence>
<feature type="region of interest" description="Disordered" evidence="6">
    <location>
        <begin position="599"/>
        <end position="695"/>
    </location>
</feature>
<dbReference type="Pfam" id="PF02902">
    <property type="entry name" value="Peptidase_C48"/>
    <property type="match status" value="1"/>
</dbReference>
<dbReference type="Proteomes" id="UP000243723">
    <property type="component" value="Unassembled WGS sequence"/>
</dbReference>
<name>A0A2P7Z378_9PEZI</name>
<feature type="compositionally biased region" description="Polar residues" evidence="6">
    <location>
        <begin position="191"/>
        <end position="206"/>
    </location>
</feature>
<feature type="region of interest" description="Disordered" evidence="6">
    <location>
        <begin position="439"/>
        <end position="487"/>
    </location>
</feature>
<comment type="caution">
    <text evidence="8">The sequence shown here is derived from an EMBL/GenBank/DDBJ whole genome shotgun (WGS) entry which is preliminary data.</text>
</comment>
<feature type="compositionally biased region" description="Basic and acidic residues" evidence="6">
    <location>
        <begin position="660"/>
        <end position="686"/>
    </location>
</feature>
<feature type="compositionally biased region" description="Polar residues" evidence="6">
    <location>
        <begin position="151"/>
        <end position="163"/>
    </location>
</feature>
<gene>
    <name evidence="8" type="ORF">B9Z65_5598</name>
</gene>
<feature type="compositionally biased region" description="Polar residues" evidence="6">
    <location>
        <begin position="133"/>
        <end position="143"/>
    </location>
</feature>
<evidence type="ECO:0000256" key="5">
    <source>
        <dbReference type="ARBA" id="ARBA00022801"/>
    </source>
</evidence>
<evidence type="ECO:0000313" key="8">
    <source>
        <dbReference type="EMBL" id="PSK42676.1"/>
    </source>
</evidence>
<dbReference type="GO" id="GO:0005737">
    <property type="term" value="C:cytoplasm"/>
    <property type="evidence" value="ECO:0007669"/>
    <property type="project" value="TreeGrafter"/>
</dbReference>
<evidence type="ECO:0000259" key="7">
    <source>
        <dbReference type="PROSITE" id="PS50600"/>
    </source>
</evidence>
<dbReference type="InterPro" id="IPR003653">
    <property type="entry name" value="Peptidase_C48_C"/>
</dbReference>
<feature type="compositionally biased region" description="Polar residues" evidence="6">
    <location>
        <begin position="637"/>
        <end position="648"/>
    </location>
</feature>
<keyword evidence="9" id="KW-1185">Reference proteome</keyword>
<sequence>MRRTSSLDELSGPSNVVSPPKQLTSKRKTIVQQPSLEIVTYVTPLESVVFRHQQTSEEKPAEVSDSEPEEVSSPQIRVRQPRQQQETKSPQLTQNGTSLIEDMRPSVVETVKHRQPSPILGEDSELEVEEKTSNIPDAASQTEPVARDGLSDSTARPNHTSNAEEVDHSTFVSEAKRSASPDGKYKPIQDEINNQDIVELKSTSQVEAPPDILEHREQRRSSSRPKRRSSPAQPRPDIEENQRPTRSSLRLKEKPLDPQADSARKRQSKPWATPLTWPFDGQKRATVESDDVARLAEGEFLNDSLISFELLRLELEHTDLTDKVYIFNSHFYEALTGASSGRSVFNYDSVKKWTRKVDLFSFPYIVVPVCLSSHWFVFIICNADKLVGSIDLSGDEPELRLLSQTSQPDQLLFDDVPKQVSSPTKVDDLDMEKMTLDQSDSLVPPQSSAQQNISQSTFTVPESDGELPERKAPPKRRGGGKRTSPRAPVIIQLDSMGLTHTAEVRNLKKYLIEEAKVKKDRTVDIRDIVSVSAKGIPTQTNLYDCGVYLIGYVENFFRNPQRFVEKVCSREMDENNDFDGFDPSKARTDFRKRLRSLHNEQVRKKKLSKQEKRGGAGEFDGSSSPAKRARIHRADVTPSTSVATQQVVSAGATKEASTVKQDRNRGHERRVDRSSPPEDRAKRQDDQPGYAGWLGGIESAAEAAEAGTARIVHLTDASRDE</sequence>
<feature type="compositionally biased region" description="Polar residues" evidence="6">
    <location>
        <begin position="12"/>
        <end position="23"/>
    </location>
</feature>
<dbReference type="InterPro" id="IPR038765">
    <property type="entry name" value="Papain-like_cys_pep_sf"/>
</dbReference>
<feature type="compositionally biased region" description="Basic and acidic residues" evidence="6">
    <location>
        <begin position="599"/>
        <end position="615"/>
    </location>
</feature>
<evidence type="ECO:0000256" key="3">
    <source>
        <dbReference type="ARBA" id="ARBA00022670"/>
    </source>
</evidence>
<evidence type="ECO:0000256" key="2">
    <source>
        <dbReference type="ARBA" id="ARBA00022553"/>
    </source>
</evidence>
<dbReference type="OrthoDB" id="442460at2759"/>
<dbReference type="Gene3D" id="3.40.395.10">
    <property type="entry name" value="Adenoviral Proteinase, Chain A"/>
    <property type="match status" value="1"/>
</dbReference>
<evidence type="ECO:0000313" key="9">
    <source>
        <dbReference type="Proteomes" id="UP000243723"/>
    </source>
</evidence>
<reference evidence="8 9" key="1">
    <citation type="submission" date="2017-05" db="EMBL/GenBank/DDBJ databases">
        <title>Draft genome sequence of Elsinoe australis.</title>
        <authorList>
            <person name="Cheng Q."/>
        </authorList>
    </citation>
    <scope>NUCLEOTIDE SEQUENCE [LARGE SCALE GENOMIC DNA]</scope>
    <source>
        <strain evidence="8 9">NL1</strain>
    </source>
</reference>
<dbReference type="STRING" id="40998.A0A2P7Z378"/>
<dbReference type="PROSITE" id="PS50600">
    <property type="entry name" value="ULP_PROTEASE"/>
    <property type="match status" value="1"/>
</dbReference>
<keyword evidence="5" id="KW-0378">Hydrolase</keyword>
<dbReference type="GO" id="GO:0005634">
    <property type="term" value="C:nucleus"/>
    <property type="evidence" value="ECO:0007669"/>
    <property type="project" value="TreeGrafter"/>
</dbReference>
<dbReference type="EMBL" id="NHZQ01000334">
    <property type="protein sequence ID" value="PSK42676.1"/>
    <property type="molecule type" value="Genomic_DNA"/>
</dbReference>
<dbReference type="AlphaFoldDB" id="A0A2P7Z378"/>
<feature type="compositionally biased region" description="Basic residues" evidence="6">
    <location>
        <begin position="473"/>
        <end position="484"/>
    </location>
</feature>
<keyword evidence="4" id="KW-0833">Ubl conjugation pathway</keyword>
<feature type="compositionally biased region" description="Low complexity" evidence="6">
    <location>
        <begin position="71"/>
        <end position="84"/>
    </location>
</feature>
<keyword evidence="2" id="KW-0597">Phosphoprotein</keyword>
<dbReference type="InterPro" id="IPR051947">
    <property type="entry name" value="Sentrin-specific_protease"/>
</dbReference>
<dbReference type="GO" id="GO:0016926">
    <property type="term" value="P:protein desumoylation"/>
    <property type="evidence" value="ECO:0007669"/>
    <property type="project" value="TreeGrafter"/>
</dbReference>
<dbReference type="GO" id="GO:0070139">
    <property type="term" value="F:SUMO-specific endopeptidase activity"/>
    <property type="evidence" value="ECO:0007669"/>
    <property type="project" value="TreeGrafter"/>
</dbReference>
<organism evidence="8 9">
    <name type="scientific">Elsinoe australis</name>
    <dbReference type="NCBI Taxonomy" id="40998"/>
    <lineage>
        <taxon>Eukaryota</taxon>
        <taxon>Fungi</taxon>
        <taxon>Dikarya</taxon>
        <taxon>Ascomycota</taxon>
        <taxon>Pezizomycotina</taxon>
        <taxon>Dothideomycetes</taxon>
        <taxon>Dothideomycetidae</taxon>
        <taxon>Myriangiales</taxon>
        <taxon>Elsinoaceae</taxon>
        <taxon>Elsinoe</taxon>
    </lineage>
</organism>
<feature type="region of interest" description="Disordered" evidence="6">
    <location>
        <begin position="52"/>
        <end position="277"/>
    </location>
</feature>
<evidence type="ECO:0000256" key="1">
    <source>
        <dbReference type="ARBA" id="ARBA00005234"/>
    </source>
</evidence>
<proteinExistence type="inferred from homology"/>
<feature type="region of interest" description="Disordered" evidence="6">
    <location>
        <begin position="1"/>
        <end position="29"/>
    </location>
</feature>
<evidence type="ECO:0000256" key="6">
    <source>
        <dbReference type="SAM" id="MobiDB-lite"/>
    </source>
</evidence>
<dbReference type="PANTHER" id="PTHR46896">
    <property type="entry name" value="SENTRIN-SPECIFIC PROTEASE"/>
    <property type="match status" value="1"/>
</dbReference>
<dbReference type="PANTHER" id="PTHR46896:SF3">
    <property type="entry name" value="FI06413P-RELATED"/>
    <property type="match status" value="1"/>
</dbReference>
<comment type="similarity">
    <text evidence="1">Belongs to the peptidase C48 family.</text>
</comment>
<dbReference type="SUPFAM" id="SSF54001">
    <property type="entry name" value="Cysteine proteinases"/>
    <property type="match status" value="1"/>
</dbReference>
<feature type="compositionally biased region" description="Basic and acidic residues" evidence="6">
    <location>
        <begin position="174"/>
        <end position="189"/>
    </location>
</feature>
<protein>
    <recommendedName>
        <fullName evidence="7">Ubiquitin-like protease family profile domain-containing protein</fullName>
    </recommendedName>
</protein>